<evidence type="ECO:0000256" key="2">
    <source>
        <dbReference type="ARBA" id="ARBA00022475"/>
    </source>
</evidence>
<dbReference type="RefSeq" id="WP_264943066.1">
    <property type="nucleotide sequence ID" value="NZ_JAPDRA010000002.1"/>
</dbReference>
<feature type="domain" description="Glycosyltransferase 2-like" evidence="6">
    <location>
        <begin position="4"/>
        <end position="129"/>
    </location>
</feature>
<dbReference type="PANTHER" id="PTHR43646:SF2">
    <property type="entry name" value="GLYCOSYLTRANSFERASE 2-LIKE DOMAIN-CONTAINING PROTEIN"/>
    <property type="match status" value="1"/>
</dbReference>
<evidence type="ECO:0000259" key="6">
    <source>
        <dbReference type="Pfam" id="PF00535"/>
    </source>
</evidence>
<name>A0ABW3H3U2_9SPHN</name>
<dbReference type="GO" id="GO:0016757">
    <property type="term" value="F:glycosyltransferase activity"/>
    <property type="evidence" value="ECO:0007669"/>
    <property type="project" value="UniProtKB-KW"/>
</dbReference>
<keyword evidence="4 7" id="KW-0808">Transferase</keyword>
<dbReference type="Proteomes" id="UP001596977">
    <property type="component" value="Unassembled WGS sequence"/>
</dbReference>
<gene>
    <name evidence="7" type="ORF">ACFQ1E_07375</name>
</gene>
<dbReference type="EMBL" id="JBHTJG010000002">
    <property type="protein sequence ID" value="MFD0946151.1"/>
    <property type="molecule type" value="Genomic_DNA"/>
</dbReference>
<dbReference type="EC" id="2.4.-.-" evidence="7"/>
<evidence type="ECO:0000256" key="4">
    <source>
        <dbReference type="ARBA" id="ARBA00022679"/>
    </source>
</evidence>
<proteinExistence type="predicted"/>
<dbReference type="Pfam" id="PF00535">
    <property type="entry name" value="Glycos_transf_2"/>
    <property type="match status" value="1"/>
</dbReference>
<reference evidence="8" key="1">
    <citation type="journal article" date="2019" name="Int. J. Syst. Evol. Microbiol.">
        <title>The Global Catalogue of Microorganisms (GCM) 10K type strain sequencing project: providing services to taxonomists for standard genome sequencing and annotation.</title>
        <authorList>
            <consortium name="The Broad Institute Genomics Platform"/>
            <consortium name="The Broad Institute Genome Sequencing Center for Infectious Disease"/>
            <person name="Wu L."/>
            <person name="Ma J."/>
        </authorList>
    </citation>
    <scope>NUCLEOTIDE SEQUENCE [LARGE SCALE GENOMIC DNA]</scope>
    <source>
        <strain evidence="8">CCUG 62982</strain>
    </source>
</reference>
<dbReference type="InterPro" id="IPR001173">
    <property type="entry name" value="Glyco_trans_2-like"/>
</dbReference>
<dbReference type="SUPFAM" id="SSF53448">
    <property type="entry name" value="Nucleotide-diphospho-sugar transferases"/>
    <property type="match status" value="1"/>
</dbReference>
<evidence type="ECO:0000313" key="7">
    <source>
        <dbReference type="EMBL" id="MFD0946151.1"/>
    </source>
</evidence>
<dbReference type="PANTHER" id="PTHR43646">
    <property type="entry name" value="GLYCOSYLTRANSFERASE"/>
    <property type="match status" value="1"/>
</dbReference>
<comment type="subcellular location">
    <subcellularLocation>
        <location evidence="1">Cell membrane</location>
    </subcellularLocation>
</comment>
<evidence type="ECO:0000256" key="5">
    <source>
        <dbReference type="ARBA" id="ARBA00023136"/>
    </source>
</evidence>
<comment type="caution">
    <text evidence="7">The sequence shown here is derived from an EMBL/GenBank/DDBJ whole genome shotgun (WGS) entry which is preliminary data.</text>
</comment>
<keyword evidence="8" id="KW-1185">Reference proteome</keyword>
<dbReference type="CDD" id="cd06433">
    <property type="entry name" value="GT_2_WfgS_like"/>
    <property type="match status" value="1"/>
</dbReference>
<sequence>MKLSIVTVSWNAAATIGDTLRSVAAQTGADIEHIVIDGGSRDDTMAIVGRFPHVARAVSEPDKGIYDAMNKGLALATGDAVGFLNSDDFFCRTDAAARIAAGLEASGADLVSGAVAIVARDDMARVRRHYRARGFQPWMLRFGHMPPHPAFYARREALVRAGGFDAGFRIAGDFELIVRLFAGGARLHTLDETLVGFRDGGASVDRRTMNGEILGALRRNGIASAPALLWARYPFKAVQLLRRPSDYHVPPWIG</sequence>
<dbReference type="Gene3D" id="3.90.550.10">
    <property type="entry name" value="Spore Coat Polysaccharide Biosynthesis Protein SpsA, Chain A"/>
    <property type="match status" value="1"/>
</dbReference>
<evidence type="ECO:0000256" key="3">
    <source>
        <dbReference type="ARBA" id="ARBA00022676"/>
    </source>
</evidence>
<evidence type="ECO:0000256" key="1">
    <source>
        <dbReference type="ARBA" id="ARBA00004236"/>
    </source>
</evidence>
<evidence type="ECO:0000313" key="8">
    <source>
        <dbReference type="Proteomes" id="UP001596977"/>
    </source>
</evidence>
<dbReference type="InterPro" id="IPR029044">
    <property type="entry name" value="Nucleotide-diphossugar_trans"/>
</dbReference>
<keyword evidence="2" id="KW-1003">Cell membrane</keyword>
<keyword evidence="3 7" id="KW-0328">Glycosyltransferase</keyword>
<keyword evidence="5" id="KW-0472">Membrane</keyword>
<accession>A0ABW3H3U2</accession>
<organism evidence="7 8">
    <name type="scientific">Sphingomonas canadensis</name>
    <dbReference type="NCBI Taxonomy" id="1219257"/>
    <lineage>
        <taxon>Bacteria</taxon>
        <taxon>Pseudomonadati</taxon>
        <taxon>Pseudomonadota</taxon>
        <taxon>Alphaproteobacteria</taxon>
        <taxon>Sphingomonadales</taxon>
        <taxon>Sphingomonadaceae</taxon>
        <taxon>Sphingomonas</taxon>
    </lineage>
</organism>
<protein>
    <submittedName>
        <fullName evidence="7">Glycosyltransferase family 2 protein</fullName>
        <ecNumber evidence="7">2.4.-.-</ecNumber>
    </submittedName>
</protein>